<evidence type="ECO:0000313" key="4">
    <source>
        <dbReference type="EMBL" id="KTC65642.1"/>
    </source>
</evidence>
<evidence type="ECO:0000313" key="7">
    <source>
        <dbReference type="Proteomes" id="UP000281170"/>
    </source>
</evidence>
<dbReference type="Proteomes" id="UP000054859">
    <property type="component" value="Unassembled WGS sequence"/>
</dbReference>
<evidence type="ECO:0000313" key="5">
    <source>
        <dbReference type="EMBL" id="VEH85162.1"/>
    </source>
</evidence>
<evidence type="ECO:0000256" key="1">
    <source>
        <dbReference type="ARBA" id="ARBA00005369"/>
    </source>
</evidence>
<proteinExistence type="inferred from homology"/>
<dbReference type="InterPro" id="IPR000682">
    <property type="entry name" value="PCMT"/>
</dbReference>
<dbReference type="OrthoDB" id="9810066at2"/>
<dbReference type="RefSeq" id="WP_058461385.1">
    <property type="nucleotide sequence ID" value="NZ_CAAAHS010000008.1"/>
</dbReference>
<dbReference type="CDD" id="cd02440">
    <property type="entry name" value="AdoMet_MTases"/>
    <property type="match status" value="1"/>
</dbReference>
<accession>A0A0W0R3N2</accession>
<reference evidence="5 7" key="2">
    <citation type="submission" date="2018-12" db="EMBL/GenBank/DDBJ databases">
        <authorList>
            <consortium name="Pathogen Informatics"/>
        </authorList>
    </citation>
    <scope>NUCLEOTIDE SEQUENCE [LARGE SCALE GENOMIC DNA]</scope>
    <source>
        <strain evidence="5 7">NCTC12735</strain>
        <plasmid evidence="7">11</plasmid>
    </source>
</reference>
<reference evidence="4 6" key="1">
    <citation type="submission" date="2015-11" db="EMBL/GenBank/DDBJ databases">
        <title>Identification of large and diverse effector repertoires of 38 Legionella species.</title>
        <authorList>
            <person name="Burstein D."/>
            <person name="Amaro F."/>
            <person name="Zusman T."/>
            <person name="Lifshitz Z."/>
            <person name="Cohen O."/>
            <person name="Gilbert J.A."/>
            <person name="Pupko T."/>
            <person name="Shuman H.A."/>
            <person name="Segal G."/>
        </authorList>
    </citation>
    <scope>NUCLEOTIDE SEQUENCE [LARGE SCALE GENOMIC DNA]</scope>
    <source>
        <strain evidence="4 6">1762-AUS-E</strain>
    </source>
</reference>
<gene>
    <name evidence="5" type="primary">pcm</name>
    <name evidence="4" type="ORF">Lade_0300</name>
    <name evidence="5" type="ORF">NCTC12735_00785</name>
</gene>
<keyword evidence="4" id="KW-0808">Transferase</keyword>
<dbReference type="Gene3D" id="3.40.50.150">
    <property type="entry name" value="Vaccinia Virus protein VP39"/>
    <property type="match status" value="1"/>
</dbReference>
<evidence type="ECO:0000313" key="6">
    <source>
        <dbReference type="Proteomes" id="UP000054859"/>
    </source>
</evidence>
<name>A0A0W0R3N2_9GAMM</name>
<dbReference type="PANTHER" id="PTHR11579">
    <property type="entry name" value="PROTEIN-L-ISOASPARTATE O-METHYLTRANSFERASE"/>
    <property type="match status" value="1"/>
</dbReference>
<dbReference type="Proteomes" id="UP000281170">
    <property type="component" value="Plasmid 11"/>
</dbReference>
<dbReference type="PATRIC" id="fig|45056.6.peg.306"/>
<dbReference type="AlphaFoldDB" id="A0A0W0R3N2"/>
<geneLocation type="plasmid" evidence="5 7">
    <name>11</name>
</geneLocation>
<dbReference type="KEGG" id="ladl:NCTC12735_00785"/>
<dbReference type="GO" id="GO:0004719">
    <property type="term" value="F:protein-L-isoaspartate (D-aspartate) O-methyltransferase activity"/>
    <property type="evidence" value="ECO:0007669"/>
    <property type="project" value="InterPro"/>
</dbReference>
<comment type="similarity">
    <text evidence="1">Belongs to the methyltransferase superfamily. L-isoaspartyl/D-aspartyl protein methyltransferase family.</text>
</comment>
<dbReference type="EMBL" id="LNKA01000001">
    <property type="protein sequence ID" value="KTC65642.1"/>
    <property type="molecule type" value="Genomic_DNA"/>
</dbReference>
<dbReference type="GO" id="GO:0032259">
    <property type="term" value="P:methylation"/>
    <property type="evidence" value="ECO:0007669"/>
    <property type="project" value="UniProtKB-KW"/>
</dbReference>
<keyword evidence="4" id="KW-0489">Methyltransferase</keyword>
<dbReference type="SUPFAM" id="SSF53335">
    <property type="entry name" value="S-adenosyl-L-methionine-dependent methyltransferases"/>
    <property type="match status" value="1"/>
</dbReference>
<organism evidence="4 6">
    <name type="scientific">Legionella adelaidensis</name>
    <dbReference type="NCBI Taxonomy" id="45056"/>
    <lineage>
        <taxon>Bacteria</taxon>
        <taxon>Pseudomonadati</taxon>
        <taxon>Pseudomonadota</taxon>
        <taxon>Gammaproteobacteria</taxon>
        <taxon>Legionellales</taxon>
        <taxon>Legionellaceae</taxon>
        <taxon>Legionella</taxon>
    </lineage>
</organism>
<dbReference type="EMBL" id="LR134420">
    <property type="protein sequence ID" value="VEH85162.1"/>
    <property type="molecule type" value="Genomic_DNA"/>
</dbReference>
<dbReference type="STRING" id="45056.Lade_0300"/>
<keyword evidence="5" id="KW-0614">Plasmid</keyword>
<sequence length="217" mass="24723">MSSQIARINMVKQQLRTGDVLNESILELYHLIPRENFVPVEYKHFAYSDMQITLPHQQRMFTPLEEGKLLQALELKGTEIILEVGTGTGFLTALLSKLCQKVISIDYFPDFTTQARKKLAEHHCNNVELHTGDGSRGWIDQAPYDVMVFTGSLPYLTENHRLQLLPGGKIFAIVGKEPVMQAQLLVLDKSGNWQEQVLFETSIPPLIDKLRPKEFVF</sequence>
<dbReference type="InterPro" id="IPR029063">
    <property type="entry name" value="SAM-dependent_MTases_sf"/>
</dbReference>
<protein>
    <recommendedName>
        <fullName evidence="2">Protein-L-isoaspartate O-methyltransferase</fullName>
    </recommendedName>
    <alternativeName>
        <fullName evidence="3">Protein L-isoaspartyl methyltransferase</fullName>
    </alternativeName>
</protein>
<evidence type="ECO:0000256" key="2">
    <source>
        <dbReference type="ARBA" id="ARBA00013346"/>
    </source>
</evidence>
<evidence type="ECO:0000256" key="3">
    <source>
        <dbReference type="ARBA" id="ARBA00030757"/>
    </source>
</evidence>
<keyword evidence="6" id="KW-1185">Reference proteome</keyword>
<dbReference type="Pfam" id="PF01135">
    <property type="entry name" value="PCMT"/>
    <property type="match status" value="1"/>
</dbReference>
<dbReference type="PANTHER" id="PTHR11579:SF18">
    <property type="entry name" value="PROTEIN-L-ISOASPARTATE O-METHYLTRANSFERASE"/>
    <property type="match status" value="1"/>
</dbReference>
<dbReference type="GO" id="GO:0005737">
    <property type="term" value="C:cytoplasm"/>
    <property type="evidence" value="ECO:0007669"/>
    <property type="project" value="TreeGrafter"/>
</dbReference>